<keyword evidence="1" id="KW-1133">Transmembrane helix</keyword>
<dbReference type="PANTHER" id="PTHR38454:SF1">
    <property type="entry name" value="INTEGRAL MEMBRANE PROTEIN"/>
    <property type="match status" value="1"/>
</dbReference>
<name>A0A414P1T6_9FIRM</name>
<dbReference type="AlphaFoldDB" id="A0A414P1T6"/>
<sequence>MRRKQRMKHKEWKIKKPMLFVEKYGILIFPLTAGILFLLQNTSHTIAGSQIDWISQHTVLAEYFRQRFYSTHEFFPQFASELGGGQNIYNFAYYGLYSPLVLLSYAFPFLSMEVWFQIMGILTHTADGVLCFLWLNRHLKKPYSICGAMVLMCSSAVVYHTYAQVMFVDYLPFLLLMLIGVDTCRKTKGKVLLIIGAMGTVLTSFYFAPAAFTAVGIYVLCGTKIESTGKGTGRFKSVLLFLKDCLWQLFPVFYGIVLSAFYLCPVLCTLAGGRSGGKDIQAADLFVPDVTVGKYLYKPYGLGMTAIAVMAVCMWIIRGRKIGKERWKLALLLAVIFLLPVFPWLLNGGLYARSKAFLPFLPLVCFLTAAFLETLSDQNRIFSGKQLLTGFVAAVAVLLYGAAGSSREEQFLLVLDLVMIGVGLLFTGTGLSSLFMRRGRPIKSKRLDRPGGLTAILTLMMALAVSIGTAVLSRDTHTERALIQELYDPGVRIAAETILSEESYAVRMEVRGDREYEKANQNRILTAGQNLTTCYSSVGNPWYTRFRQAIGLEKSTRNRLMLDAQRNPLFLRFMGVKYLIGGDCPEGWTEVPLSGDAENQKEKVSAGSQLRVYRQEKAAPLFYLTDQTMGEKAFQNLTWQEKQIGLLEYAIVPEQKESSQEKAGMENAGKDAEASLSECGVTFAGTESSDKTVSYTEAGKLQIRLKKAAAGRIFMERETQKGEYLFLSFRVKNNQSGKDVSVTVNGTKNKLSSIHTDYATGDDTFHYVFALPEGTKELSVIYGSGDYELEDISCLTGSVDENRNRSLYQNPVQLTQSSSGNGYEGLVQADDSGWLVTSLPYDENFHITVDGKEIQPERVNTAFLGVCIQEGNHQVKIWYESAGSQAGLLLSGVAVVVGGIGIFLRILLRTTGQRRKARQELIRKK</sequence>
<feature type="transmembrane region" description="Helical" evidence="1">
    <location>
        <begin position="191"/>
        <end position="220"/>
    </location>
</feature>
<feature type="transmembrane region" description="Helical" evidence="1">
    <location>
        <begin position="156"/>
        <end position="179"/>
    </location>
</feature>
<feature type="transmembrane region" description="Helical" evidence="1">
    <location>
        <begin position="452"/>
        <end position="472"/>
    </location>
</feature>
<feature type="transmembrane region" description="Helical" evidence="1">
    <location>
        <begin position="241"/>
        <end position="263"/>
    </location>
</feature>
<dbReference type="Proteomes" id="UP000284902">
    <property type="component" value="Unassembled WGS sequence"/>
</dbReference>
<feature type="transmembrane region" description="Helical" evidence="1">
    <location>
        <begin position="886"/>
        <end position="908"/>
    </location>
</feature>
<feature type="transmembrane region" description="Helical" evidence="1">
    <location>
        <begin position="411"/>
        <end position="431"/>
    </location>
</feature>
<evidence type="ECO:0000313" key="2">
    <source>
        <dbReference type="EMBL" id="RHF58059.1"/>
    </source>
</evidence>
<dbReference type="InterPro" id="IPR018580">
    <property type="entry name" value="Uncharacterised_YfhO"/>
</dbReference>
<protein>
    <recommendedName>
        <fullName evidence="4">YfhO family protein</fullName>
    </recommendedName>
</protein>
<dbReference type="PANTHER" id="PTHR38454">
    <property type="entry name" value="INTEGRAL MEMBRANE PROTEIN-RELATED"/>
    <property type="match status" value="1"/>
</dbReference>
<comment type="caution">
    <text evidence="2">The sequence shown here is derived from an EMBL/GenBank/DDBJ whole genome shotgun (WGS) entry which is preliminary data.</text>
</comment>
<feature type="transmembrane region" description="Helical" evidence="1">
    <location>
        <begin position="21"/>
        <end position="39"/>
    </location>
</feature>
<dbReference type="Pfam" id="PF09586">
    <property type="entry name" value="YfhO"/>
    <property type="match status" value="1"/>
</dbReference>
<keyword evidence="1" id="KW-0472">Membrane</keyword>
<evidence type="ECO:0008006" key="4">
    <source>
        <dbReference type="Google" id="ProtNLM"/>
    </source>
</evidence>
<feature type="transmembrane region" description="Helical" evidence="1">
    <location>
        <begin position="300"/>
        <end position="317"/>
    </location>
</feature>
<feature type="transmembrane region" description="Helical" evidence="1">
    <location>
        <begin position="329"/>
        <end position="350"/>
    </location>
</feature>
<feature type="transmembrane region" description="Helical" evidence="1">
    <location>
        <begin position="356"/>
        <end position="375"/>
    </location>
</feature>
<feature type="transmembrane region" description="Helical" evidence="1">
    <location>
        <begin position="114"/>
        <end position="135"/>
    </location>
</feature>
<evidence type="ECO:0000256" key="1">
    <source>
        <dbReference type="SAM" id="Phobius"/>
    </source>
</evidence>
<feature type="transmembrane region" description="Helical" evidence="1">
    <location>
        <begin position="387"/>
        <end position="405"/>
    </location>
</feature>
<accession>A0A414P1T6</accession>
<organism evidence="2 3">
    <name type="scientific">[Ruminococcus] lactaris</name>
    <dbReference type="NCBI Taxonomy" id="46228"/>
    <lineage>
        <taxon>Bacteria</taxon>
        <taxon>Bacillati</taxon>
        <taxon>Bacillota</taxon>
        <taxon>Clostridia</taxon>
        <taxon>Lachnospirales</taxon>
        <taxon>Lachnospiraceae</taxon>
        <taxon>Mediterraneibacter</taxon>
    </lineage>
</organism>
<reference evidence="2 3" key="1">
    <citation type="submission" date="2018-08" db="EMBL/GenBank/DDBJ databases">
        <title>A genome reference for cultivated species of the human gut microbiota.</title>
        <authorList>
            <person name="Zou Y."/>
            <person name="Xue W."/>
            <person name="Luo G."/>
        </authorList>
    </citation>
    <scope>NUCLEOTIDE SEQUENCE [LARGE SCALE GENOMIC DNA]</scope>
    <source>
        <strain evidence="2 3">AM25-1LB</strain>
    </source>
</reference>
<keyword evidence="1" id="KW-0812">Transmembrane</keyword>
<dbReference type="EMBL" id="QRHG01000037">
    <property type="protein sequence ID" value="RHF58059.1"/>
    <property type="molecule type" value="Genomic_DNA"/>
</dbReference>
<evidence type="ECO:0000313" key="3">
    <source>
        <dbReference type="Proteomes" id="UP000284902"/>
    </source>
</evidence>
<proteinExistence type="predicted"/>
<gene>
    <name evidence="2" type="ORF">DW672_11460</name>
</gene>